<feature type="transmembrane region" description="Helical" evidence="1">
    <location>
        <begin position="97"/>
        <end position="116"/>
    </location>
</feature>
<keyword evidence="3" id="KW-1185">Reference proteome</keyword>
<comment type="caution">
    <text evidence="2">The sequence shown here is derived from an EMBL/GenBank/DDBJ whole genome shotgun (WGS) entry which is preliminary data.</text>
</comment>
<keyword evidence="1" id="KW-0472">Membrane</keyword>
<accession>A0A2S7KS99</accession>
<feature type="transmembrane region" description="Helical" evidence="1">
    <location>
        <begin position="63"/>
        <end position="85"/>
    </location>
</feature>
<gene>
    <name evidence="2" type="ORF">BST85_11830</name>
</gene>
<dbReference type="AlphaFoldDB" id="A0A2S7KS99"/>
<organism evidence="2 3">
    <name type="scientific">Aureitalea marina</name>
    <dbReference type="NCBI Taxonomy" id="930804"/>
    <lineage>
        <taxon>Bacteria</taxon>
        <taxon>Pseudomonadati</taxon>
        <taxon>Bacteroidota</taxon>
        <taxon>Flavobacteriia</taxon>
        <taxon>Flavobacteriales</taxon>
        <taxon>Flavobacteriaceae</taxon>
        <taxon>Aureitalea</taxon>
    </lineage>
</organism>
<keyword evidence="1" id="KW-1133">Transmembrane helix</keyword>
<evidence type="ECO:0000313" key="2">
    <source>
        <dbReference type="EMBL" id="PQB05505.1"/>
    </source>
</evidence>
<protein>
    <submittedName>
        <fullName evidence="2">Uncharacterized protein</fullName>
    </submittedName>
</protein>
<dbReference type="EMBL" id="MQUB01000001">
    <property type="protein sequence ID" value="PQB05505.1"/>
    <property type="molecule type" value="Genomic_DNA"/>
</dbReference>
<dbReference type="Proteomes" id="UP000239800">
    <property type="component" value="Unassembled WGS sequence"/>
</dbReference>
<feature type="transmembrane region" description="Helical" evidence="1">
    <location>
        <begin position="30"/>
        <end position="51"/>
    </location>
</feature>
<reference evidence="2 3" key="1">
    <citation type="submission" date="2016-11" db="EMBL/GenBank/DDBJ databases">
        <title>Trade-off between light-utilization and light-protection in marine flavobacteria.</title>
        <authorList>
            <person name="Kumagai Y."/>
        </authorList>
    </citation>
    <scope>NUCLEOTIDE SEQUENCE [LARGE SCALE GENOMIC DNA]</scope>
    <source>
        <strain evidence="2 3">NBRC 107741</strain>
    </source>
</reference>
<proteinExistence type="predicted"/>
<evidence type="ECO:0000256" key="1">
    <source>
        <dbReference type="SAM" id="Phobius"/>
    </source>
</evidence>
<keyword evidence="1" id="KW-0812">Transmembrane</keyword>
<evidence type="ECO:0000313" key="3">
    <source>
        <dbReference type="Proteomes" id="UP000239800"/>
    </source>
</evidence>
<sequence length="122" mass="14342">MKFLALAVVLFGVHWYVIYQFFLDLPTYFSLPVIYIFNVLMVIVVLSIVILKVSKGYKTGYKLFMILTLVKMLLAIVFLLPLFFGKAVNPKVDVINFFIPYFFFLAFEIWTLNVFFQKLESK</sequence>
<name>A0A2S7KS99_9FLAO</name>